<gene>
    <name evidence="1" type="ORF">BSTOLATCC_MIC40697</name>
</gene>
<proteinExistence type="predicted"/>
<name>A0AAU9JZC2_9CILI</name>
<reference evidence="1" key="1">
    <citation type="submission" date="2021-09" db="EMBL/GenBank/DDBJ databases">
        <authorList>
            <consortium name="AG Swart"/>
            <person name="Singh M."/>
            <person name="Singh A."/>
            <person name="Seah K."/>
            <person name="Emmerich C."/>
        </authorList>
    </citation>
    <scope>NUCLEOTIDE SEQUENCE</scope>
    <source>
        <strain evidence="1">ATCC30299</strain>
    </source>
</reference>
<protein>
    <submittedName>
        <fullName evidence="1">Uncharacterized protein</fullName>
    </submittedName>
</protein>
<dbReference type="EMBL" id="CAJZBQ010000040">
    <property type="protein sequence ID" value="CAG9326266.1"/>
    <property type="molecule type" value="Genomic_DNA"/>
</dbReference>
<dbReference type="SUPFAM" id="SSF53335">
    <property type="entry name" value="S-adenosyl-L-methionine-dependent methyltransferases"/>
    <property type="match status" value="1"/>
</dbReference>
<dbReference type="InterPro" id="IPR042086">
    <property type="entry name" value="MeTrfase_capping"/>
</dbReference>
<dbReference type="AlphaFoldDB" id="A0AAU9JZC2"/>
<organism evidence="1 2">
    <name type="scientific">Blepharisma stoltei</name>
    <dbReference type="NCBI Taxonomy" id="1481888"/>
    <lineage>
        <taxon>Eukaryota</taxon>
        <taxon>Sar</taxon>
        <taxon>Alveolata</taxon>
        <taxon>Ciliophora</taxon>
        <taxon>Postciliodesmatophora</taxon>
        <taxon>Heterotrichea</taxon>
        <taxon>Heterotrichida</taxon>
        <taxon>Blepharismidae</taxon>
        <taxon>Blepharisma</taxon>
    </lineage>
</organism>
<sequence>MIPHRSHWLTKFALSGTEEVCETLREIELLNPILKIADYHLEAGRFSLLPLSRIIKDFRNYSNTPVEIFRADIPSYNYSEMIKYHESEPESFAKLSNVFTYFSPGNHMKQIYPNNSISLQYISHLLSAFPSKQPAPDHIFPSLSSDETIKEQRIQGALKELQNCLTIKHAELIPGGRIYFDVMGTLPQNNIFDIINKVAKNVISNNIAPPEFANISIGTHFRTRAEVENAINGVQHLYRQVSYKEVFVKMPHLEDFENDGDIDKYAEGVVLFWKKIFEIYCGMHLGAKYPKEEIQNLINQILSMIRAEVVENKPIAASYSHHIILEKIREA</sequence>
<dbReference type="Gene3D" id="1.10.1200.270">
    <property type="entry name" value="Methyltransferase, alpha-helical capping domain"/>
    <property type="match status" value="1"/>
</dbReference>
<dbReference type="Gene3D" id="3.40.50.150">
    <property type="entry name" value="Vaccinia Virus protein VP39"/>
    <property type="match status" value="1"/>
</dbReference>
<dbReference type="Proteomes" id="UP001162131">
    <property type="component" value="Unassembled WGS sequence"/>
</dbReference>
<comment type="caution">
    <text evidence="1">The sequence shown here is derived from an EMBL/GenBank/DDBJ whole genome shotgun (WGS) entry which is preliminary data.</text>
</comment>
<accession>A0AAU9JZC2</accession>
<evidence type="ECO:0000313" key="1">
    <source>
        <dbReference type="EMBL" id="CAG9326266.1"/>
    </source>
</evidence>
<dbReference type="InterPro" id="IPR029063">
    <property type="entry name" value="SAM-dependent_MTases_sf"/>
</dbReference>
<evidence type="ECO:0000313" key="2">
    <source>
        <dbReference type="Proteomes" id="UP001162131"/>
    </source>
</evidence>
<keyword evidence="2" id="KW-1185">Reference proteome</keyword>